<name>A0ABT5TZZ6_9MICO</name>
<feature type="compositionally biased region" description="Low complexity" evidence="1">
    <location>
        <begin position="34"/>
        <end position="46"/>
    </location>
</feature>
<keyword evidence="3" id="KW-1185">Reference proteome</keyword>
<gene>
    <name evidence="2" type="ORF">PU560_14430</name>
</gene>
<feature type="region of interest" description="Disordered" evidence="1">
    <location>
        <begin position="34"/>
        <end position="55"/>
    </location>
</feature>
<evidence type="ECO:0000256" key="1">
    <source>
        <dbReference type="SAM" id="MobiDB-lite"/>
    </source>
</evidence>
<evidence type="ECO:0000313" key="3">
    <source>
        <dbReference type="Proteomes" id="UP001165561"/>
    </source>
</evidence>
<sequence>MRALVYHGPGQKAWEAAAETRALKVLISRRRPRAAVAGPATAARQRLSARSGGRR</sequence>
<organism evidence="2 3">
    <name type="scientific">Georgenia halotolerans</name>
    <dbReference type="NCBI Taxonomy" id="3028317"/>
    <lineage>
        <taxon>Bacteria</taxon>
        <taxon>Bacillati</taxon>
        <taxon>Actinomycetota</taxon>
        <taxon>Actinomycetes</taxon>
        <taxon>Micrococcales</taxon>
        <taxon>Bogoriellaceae</taxon>
        <taxon>Georgenia</taxon>
    </lineage>
</organism>
<reference evidence="2" key="1">
    <citation type="submission" date="2023-02" db="EMBL/GenBank/DDBJ databases">
        <title>Georgenia sp.10Sc9-8, isolated from a soil sample collected from the Taklamakan desert.</title>
        <authorList>
            <person name="Liu S."/>
        </authorList>
    </citation>
    <scope>NUCLEOTIDE SEQUENCE</scope>
    <source>
        <strain evidence="2">10Sc9-8</strain>
    </source>
</reference>
<evidence type="ECO:0000313" key="2">
    <source>
        <dbReference type="EMBL" id="MDD9207651.1"/>
    </source>
</evidence>
<dbReference type="Proteomes" id="UP001165561">
    <property type="component" value="Unassembled WGS sequence"/>
</dbReference>
<proteinExistence type="predicted"/>
<comment type="caution">
    <text evidence="2">The sequence shown here is derived from an EMBL/GenBank/DDBJ whole genome shotgun (WGS) entry which is preliminary data.</text>
</comment>
<dbReference type="EMBL" id="JARACI010001136">
    <property type="protein sequence ID" value="MDD9207651.1"/>
    <property type="molecule type" value="Genomic_DNA"/>
</dbReference>
<accession>A0ABT5TZZ6</accession>
<protein>
    <submittedName>
        <fullName evidence="2">Uncharacterized protein</fullName>
    </submittedName>
</protein>